<evidence type="ECO:0000313" key="2">
    <source>
        <dbReference type="Proteomes" id="UP001060215"/>
    </source>
</evidence>
<name>A0ACC0HIE5_9ERIC</name>
<organism evidence="1 2">
    <name type="scientific">Camellia lanceoleosa</name>
    <dbReference type="NCBI Taxonomy" id="1840588"/>
    <lineage>
        <taxon>Eukaryota</taxon>
        <taxon>Viridiplantae</taxon>
        <taxon>Streptophyta</taxon>
        <taxon>Embryophyta</taxon>
        <taxon>Tracheophyta</taxon>
        <taxon>Spermatophyta</taxon>
        <taxon>Magnoliopsida</taxon>
        <taxon>eudicotyledons</taxon>
        <taxon>Gunneridae</taxon>
        <taxon>Pentapetalae</taxon>
        <taxon>asterids</taxon>
        <taxon>Ericales</taxon>
        <taxon>Theaceae</taxon>
        <taxon>Camellia</taxon>
    </lineage>
</organism>
<accession>A0ACC0HIE5</accession>
<proteinExistence type="predicted"/>
<sequence>MSTPILATIAQSHSPKQPEIIRKTACLHPSVWGDHFITYTPDDKITREKRKENKRMKELKEEVRKELIMASRTQLNLIDAIQRLGASYHFETEIEEALQHVYNTCDHDYDDDDDDLYRVSLQFRLLRQQSFDVPSGFNDRWLPVVG</sequence>
<comment type="caution">
    <text evidence="1">The sequence shown here is derived from an EMBL/GenBank/DDBJ whole genome shotgun (WGS) entry which is preliminary data.</text>
</comment>
<evidence type="ECO:0000313" key="1">
    <source>
        <dbReference type="EMBL" id="KAI8012638.1"/>
    </source>
</evidence>
<dbReference type="Proteomes" id="UP001060215">
    <property type="component" value="Chromosome 5"/>
</dbReference>
<keyword evidence="2" id="KW-1185">Reference proteome</keyword>
<dbReference type="EMBL" id="CM045762">
    <property type="protein sequence ID" value="KAI8012638.1"/>
    <property type="molecule type" value="Genomic_DNA"/>
</dbReference>
<protein>
    <submittedName>
        <fullName evidence="1">Valencene synthase</fullName>
    </submittedName>
</protein>
<reference evidence="1 2" key="1">
    <citation type="journal article" date="2022" name="Plant J.">
        <title>Chromosome-level genome of Camellia lanceoleosa provides a valuable resource for understanding genome evolution and self-incompatibility.</title>
        <authorList>
            <person name="Gong W."/>
            <person name="Xiao S."/>
            <person name="Wang L."/>
            <person name="Liao Z."/>
            <person name="Chang Y."/>
            <person name="Mo W."/>
            <person name="Hu G."/>
            <person name="Li W."/>
            <person name="Zhao G."/>
            <person name="Zhu H."/>
            <person name="Hu X."/>
            <person name="Ji K."/>
            <person name="Xiang X."/>
            <person name="Song Q."/>
            <person name="Yuan D."/>
            <person name="Jin S."/>
            <person name="Zhang L."/>
        </authorList>
    </citation>
    <scope>NUCLEOTIDE SEQUENCE [LARGE SCALE GENOMIC DNA]</scope>
    <source>
        <strain evidence="1">SQ_2022a</strain>
    </source>
</reference>
<gene>
    <name evidence="1" type="ORF">LOK49_LG06G00579</name>
</gene>